<dbReference type="Proteomes" id="UP000694941">
    <property type="component" value="Unplaced"/>
</dbReference>
<reference evidence="10" key="1">
    <citation type="submission" date="2025-08" db="UniProtKB">
        <authorList>
            <consortium name="RefSeq"/>
        </authorList>
    </citation>
    <scope>IDENTIFICATION</scope>
    <source>
        <tissue evidence="10">Muscle</tissue>
    </source>
</reference>
<evidence type="ECO:0000256" key="6">
    <source>
        <dbReference type="ARBA" id="ARBA00032298"/>
    </source>
</evidence>
<dbReference type="PANTHER" id="PTHR31531">
    <property type="entry name" value="E3 UBIQUITIN-PROTEIN LIGASE E3D FAMILY MEMBER"/>
    <property type="match status" value="1"/>
</dbReference>
<evidence type="ECO:0000256" key="1">
    <source>
        <dbReference type="ARBA" id="ARBA00000885"/>
    </source>
</evidence>
<evidence type="ECO:0000313" key="10">
    <source>
        <dbReference type="RefSeq" id="XP_013794586.2"/>
    </source>
</evidence>
<comment type="subunit">
    <text evidence="8">Interacts with UBE2C/UbcH10 (E2 ubiquitin-conjugating enzyme). In vitro, interacts with cyclin-B.</text>
</comment>
<dbReference type="Pfam" id="PF09814">
    <property type="entry name" value="HECT_2"/>
    <property type="match status" value="1"/>
</dbReference>
<proteinExistence type="predicted"/>
<evidence type="ECO:0000256" key="4">
    <source>
        <dbReference type="ARBA" id="ARBA00029737"/>
    </source>
</evidence>
<dbReference type="GeneID" id="106478577"/>
<evidence type="ECO:0000256" key="8">
    <source>
        <dbReference type="ARBA" id="ARBA00064185"/>
    </source>
</evidence>
<keyword evidence="9" id="KW-1185">Reference proteome</keyword>
<name>A0ABM1C5J4_LIMPO</name>
<organism evidence="9 10">
    <name type="scientific">Limulus polyphemus</name>
    <name type="common">Atlantic horseshoe crab</name>
    <dbReference type="NCBI Taxonomy" id="6850"/>
    <lineage>
        <taxon>Eukaryota</taxon>
        <taxon>Metazoa</taxon>
        <taxon>Ecdysozoa</taxon>
        <taxon>Arthropoda</taxon>
        <taxon>Chelicerata</taxon>
        <taxon>Merostomata</taxon>
        <taxon>Xiphosura</taxon>
        <taxon>Limulidae</taxon>
        <taxon>Limulus</taxon>
    </lineage>
</organism>
<comment type="catalytic activity">
    <reaction evidence="1">
        <text>S-ubiquitinyl-[E2 ubiquitin-conjugating enzyme]-L-cysteine + [acceptor protein]-L-lysine = [E2 ubiquitin-conjugating enzyme]-L-cysteine + N(6)-ubiquitinyl-[acceptor protein]-L-lysine.</text>
        <dbReference type="EC" id="2.3.2.26"/>
    </reaction>
</comment>
<sequence>MALPKEKKHQEVCTLGFTIELLEFVGVANVVIICKQKYPIIRRLQVSVKEDGVIVEGLDESQKSLCIVCFELDWNKEGIYVFCPPSCSGLSGQFYQILFEEEVLSRDPSSQESCTSEITFRVHVRRKLLNSESDTDSAQRVNSNVTECLNQKKYTDDDFTVSRSTVSHTLDERSIPVYNNNTDLSFTYHETNELIINMKKHLNFSLNDFKQNEILTNILYSLCCRLCGHQLVKDIIFEKVSELPSESWEEMANDWWCHKHSGCGGEIDSLTENALNGDVVNFVQNENYLYFDQLSYFITCTLMEKNDKINSTGSVYHCKRCLQVIGELSPSPPFKKNGDRMREMSKLFKSCVYFELTGCCMNNESHLPGSGRNHAIKSVVTIIKRLMSTLTCKICLETKMMSSESSDICLLLWVMDKNLNRFHMNIDIPIENLHQTDKAAQQKTKREIPIKMKTVIKVLYGVSIGNSLQSKKWRQDFAVEVIQVDSQTLWWVLDVLIASSEDIPASQRQIDDLMIGFLALDNM</sequence>
<evidence type="ECO:0000256" key="2">
    <source>
        <dbReference type="ARBA" id="ARBA00012485"/>
    </source>
</evidence>
<dbReference type="EC" id="2.3.2.26" evidence="2"/>
<dbReference type="RefSeq" id="XP_013794586.2">
    <property type="nucleotide sequence ID" value="XM_013939132.2"/>
</dbReference>
<evidence type="ECO:0000313" key="9">
    <source>
        <dbReference type="Proteomes" id="UP000694941"/>
    </source>
</evidence>
<accession>A0ABM1C5J4</accession>
<evidence type="ECO:0000256" key="7">
    <source>
        <dbReference type="ARBA" id="ARBA00053831"/>
    </source>
</evidence>
<dbReference type="PANTHER" id="PTHR31531:SF2">
    <property type="entry name" value="E3 UBIQUITIN-PROTEIN LIGASE E3D"/>
    <property type="match status" value="1"/>
</dbReference>
<dbReference type="InterPro" id="IPR019193">
    <property type="entry name" value="UBQ-conj_enz_E2-bd_prot"/>
</dbReference>
<evidence type="ECO:0000256" key="3">
    <source>
        <dbReference type="ARBA" id="ARBA00013646"/>
    </source>
</evidence>
<gene>
    <name evidence="10" type="primary">LOC106478577</name>
</gene>
<comment type="function">
    <text evidence="7">E3 ubiquitin-protein ligase which accepts ubiquitin from specific E2 ubiquitin-conjugating enzymes, and transfers it to substrates, generally promoting their degradation by the proteasome. Independently of its E3 ubiquitin-protein ligase activity, acts as an inhibitor of CPSF3 endonuclease activity by blocking CPSF3 active site.</text>
</comment>
<protein>
    <recommendedName>
        <fullName evidence="3">E3 ubiquitin-protein ligase E3D</fullName>
        <ecNumber evidence="2">2.3.2.26</ecNumber>
    </recommendedName>
    <alternativeName>
        <fullName evidence="6">HECT-type E3 ubiquitin transferase E3D</fullName>
    </alternativeName>
    <alternativeName>
        <fullName evidence="5">UbcH10-binding protein with a HECT-like domain</fullName>
    </alternativeName>
    <alternativeName>
        <fullName evidence="4">Ubiquitin-conjugating enzyme E2C-binding protein</fullName>
    </alternativeName>
</protein>
<evidence type="ECO:0000256" key="5">
    <source>
        <dbReference type="ARBA" id="ARBA00032234"/>
    </source>
</evidence>